<keyword evidence="1" id="KW-0812">Transmembrane</keyword>
<keyword evidence="2" id="KW-0449">Lipoprotein</keyword>
<keyword evidence="1" id="KW-1133">Transmembrane helix</keyword>
<dbReference type="InterPro" id="IPR036526">
    <property type="entry name" value="C-N_Hydrolase_sf"/>
</dbReference>
<dbReference type="GO" id="GO:0016746">
    <property type="term" value="F:acyltransferase activity"/>
    <property type="evidence" value="ECO:0007669"/>
    <property type="project" value="UniProtKB-KW"/>
</dbReference>
<dbReference type="EMBL" id="FORP01000005">
    <property type="protein sequence ID" value="SFJ41684.1"/>
    <property type="molecule type" value="Genomic_DNA"/>
</dbReference>
<keyword evidence="2" id="KW-0808">Transferase</keyword>
<protein>
    <submittedName>
        <fullName evidence="2">Apolipoprotein N-acyltransferase</fullName>
    </submittedName>
</protein>
<evidence type="ECO:0000313" key="3">
    <source>
        <dbReference type="Proteomes" id="UP000199025"/>
    </source>
</evidence>
<accession>A0A1I3R509</accession>
<keyword evidence="3" id="KW-1185">Reference proteome</keyword>
<gene>
    <name evidence="2" type="ORF">SAMN05421835_105155</name>
</gene>
<dbReference type="Proteomes" id="UP000199025">
    <property type="component" value="Unassembled WGS sequence"/>
</dbReference>
<sequence length="89" mass="9742">MAGLRAVENGYSLVRQDYVGWSAAFDSHGRVLSTQNTLVDQELWLVDVPVHGVTTPYRVMGDAVAWLCVAGAVVLIGFGVFRRRPPVAR</sequence>
<dbReference type="STRING" id="115433.SAMN05421835_105155"/>
<evidence type="ECO:0000313" key="2">
    <source>
        <dbReference type="EMBL" id="SFJ41684.1"/>
    </source>
</evidence>
<dbReference type="SUPFAM" id="SSF56317">
    <property type="entry name" value="Carbon-nitrogen hydrolase"/>
    <property type="match status" value="1"/>
</dbReference>
<name>A0A1I3R509_9PSEU</name>
<feature type="transmembrane region" description="Helical" evidence="1">
    <location>
        <begin position="63"/>
        <end position="81"/>
    </location>
</feature>
<keyword evidence="2" id="KW-0012">Acyltransferase</keyword>
<reference evidence="2 3" key="1">
    <citation type="submission" date="2016-10" db="EMBL/GenBank/DDBJ databases">
        <authorList>
            <person name="de Groot N.N."/>
        </authorList>
    </citation>
    <scope>NUCLEOTIDE SEQUENCE [LARGE SCALE GENOMIC DNA]</scope>
    <source>
        <strain evidence="2 3">DSM 44468</strain>
    </source>
</reference>
<dbReference type="OrthoDB" id="9811121at2"/>
<dbReference type="AlphaFoldDB" id="A0A1I3R509"/>
<organism evidence="2 3">
    <name type="scientific">Amycolatopsis sacchari</name>
    <dbReference type="NCBI Taxonomy" id="115433"/>
    <lineage>
        <taxon>Bacteria</taxon>
        <taxon>Bacillati</taxon>
        <taxon>Actinomycetota</taxon>
        <taxon>Actinomycetes</taxon>
        <taxon>Pseudonocardiales</taxon>
        <taxon>Pseudonocardiaceae</taxon>
        <taxon>Amycolatopsis</taxon>
    </lineage>
</organism>
<keyword evidence="1" id="KW-0472">Membrane</keyword>
<dbReference type="RefSeq" id="WP_091505880.1">
    <property type="nucleotide sequence ID" value="NZ_FORP01000005.1"/>
</dbReference>
<proteinExistence type="predicted"/>
<evidence type="ECO:0000256" key="1">
    <source>
        <dbReference type="SAM" id="Phobius"/>
    </source>
</evidence>